<dbReference type="GO" id="GO:0000820">
    <property type="term" value="P:regulation of glutamine family amino acid metabolic process"/>
    <property type="evidence" value="ECO:0007669"/>
    <property type="project" value="TreeGrafter"/>
</dbReference>
<dbReference type="RefSeq" id="WP_005865766.1">
    <property type="nucleotide sequence ID" value="NZ_JH725020.1"/>
</dbReference>
<dbReference type="PANTHER" id="PTHR30621">
    <property type="entry name" value="GLUTAMINE SYNTHETASE ADENYLYLTRANSFERASE"/>
    <property type="match status" value="1"/>
</dbReference>
<dbReference type="EMBL" id="AIME01000004">
    <property type="protein sequence ID" value="EJF75249.1"/>
    <property type="molecule type" value="Genomic_DNA"/>
</dbReference>
<comment type="caution">
    <text evidence="2">The sequence shown here is derived from an EMBL/GenBank/DDBJ whole genome shotgun (WGS) entry which is preliminary data.</text>
</comment>
<gene>
    <name evidence="2" type="ORF">MEC_00725</name>
</gene>
<keyword evidence="2" id="KW-0436">Ligase</keyword>
<dbReference type="HOGENOM" id="CLU_151018_0_0_5"/>
<dbReference type="PATRIC" id="fig|1094551.3.peg.803"/>
<keyword evidence="2" id="KW-0548">Nucleotidyltransferase</keyword>
<dbReference type="InterPro" id="IPR023057">
    <property type="entry name" value="GlnE"/>
</dbReference>
<evidence type="ECO:0000313" key="3">
    <source>
        <dbReference type="Proteomes" id="UP000008761"/>
    </source>
</evidence>
<dbReference type="InterPro" id="IPR043519">
    <property type="entry name" value="NT_sf"/>
</dbReference>
<dbReference type="GO" id="GO:0016874">
    <property type="term" value="F:ligase activity"/>
    <property type="evidence" value="ECO:0007669"/>
    <property type="project" value="UniProtKB-KW"/>
</dbReference>
<dbReference type="STRING" id="1094551.MEC_00725"/>
<feature type="domain" description="Glutamate-ammonia ligase adenylyltransferase repeated" evidence="1">
    <location>
        <begin position="1"/>
        <end position="112"/>
    </location>
</feature>
<dbReference type="SUPFAM" id="SSF81301">
    <property type="entry name" value="Nucleotidyltransferase"/>
    <property type="match status" value="1"/>
</dbReference>
<dbReference type="CDD" id="cd05401">
    <property type="entry name" value="NT_GlnE_GlnD_like"/>
    <property type="match status" value="1"/>
</dbReference>
<dbReference type="GO" id="GO:0005829">
    <property type="term" value="C:cytosol"/>
    <property type="evidence" value="ECO:0007669"/>
    <property type="project" value="TreeGrafter"/>
</dbReference>
<sequence length="114" mass="12979">MGKLGSRELTAGSDIDLILLYEHNEDAEISDGEKPLYISQYYTCLTQRFVAALSTLTNQGVLYNVDLILRPLGNKGPIAVSFQFFRNYYRKEAWIWEHLALTRARGITGDSDFL</sequence>
<reference evidence="2 3" key="1">
    <citation type="submission" date="2012-03" db="EMBL/GenBank/DDBJ databases">
        <title>The Genome Sequence of Bartonella alsatica IBS 382.</title>
        <authorList>
            <consortium name="The Broad Institute Genome Sequencing Platform"/>
            <consortium name="The Broad Institute Genome Sequencing Center for Infectious Disease"/>
            <person name="Feldgarden M."/>
            <person name="Kirby J."/>
            <person name="Kosoy M."/>
            <person name="Birtles R."/>
            <person name="Probert W.S."/>
            <person name="Chiaraviglio L."/>
            <person name="Young S.K."/>
            <person name="Zeng Q."/>
            <person name="Gargeya S."/>
            <person name="Fitzgerald M."/>
            <person name="Haas B."/>
            <person name="Abouelleil A."/>
            <person name="Alvarado L."/>
            <person name="Arachchi H.M."/>
            <person name="Berlin A."/>
            <person name="Chapman S.B."/>
            <person name="Gearin G."/>
            <person name="Goldberg J."/>
            <person name="Griggs A."/>
            <person name="Gujja S."/>
            <person name="Hansen M."/>
            <person name="Heiman D."/>
            <person name="Howarth C."/>
            <person name="Larimer J."/>
            <person name="Lui A."/>
            <person name="MacDonald P.J.P."/>
            <person name="McCowen C."/>
            <person name="Montmayeur A."/>
            <person name="Murphy C."/>
            <person name="Neiman D."/>
            <person name="Pearson M."/>
            <person name="Priest M."/>
            <person name="Roberts A."/>
            <person name="Saif S."/>
            <person name="Shea T."/>
            <person name="Sisk P."/>
            <person name="Stolte C."/>
            <person name="Sykes S."/>
            <person name="Wortman J."/>
            <person name="Nusbaum C."/>
            <person name="Birren B."/>
        </authorList>
    </citation>
    <scope>NUCLEOTIDE SEQUENCE [LARGE SCALE GENOMIC DNA]</scope>
    <source>
        <strain evidence="2 3">IBS 382</strain>
    </source>
</reference>
<dbReference type="GO" id="GO:0008882">
    <property type="term" value="F:[glutamate-ammonia-ligase] adenylyltransferase activity"/>
    <property type="evidence" value="ECO:0007669"/>
    <property type="project" value="InterPro"/>
</dbReference>
<evidence type="ECO:0000259" key="1">
    <source>
        <dbReference type="Pfam" id="PF03710"/>
    </source>
</evidence>
<keyword evidence="2" id="KW-0808">Transferase</keyword>
<name>J0PYE1_9HYPH</name>
<organism evidence="2 3">
    <name type="scientific">Bartonella alsatica IBS 382</name>
    <dbReference type="NCBI Taxonomy" id="1094551"/>
    <lineage>
        <taxon>Bacteria</taxon>
        <taxon>Pseudomonadati</taxon>
        <taxon>Pseudomonadota</taxon>
        <taxon>Alphaproteobacteria</taxon>
        <taxon>Hyphomicrobiales</taxon>
        <taxon>Bartonellaceae</taxon>
        <taxon>Bartonella</taxon>
    </lineage>
</organism>
<proteinExistence type="predicted"/>
<dbReference type="InterPro" id="IPR005190">
    <property type="entry name" value="GlnE_rpt_dom"/>
</dbReference>
<dbReference type="AlphaFoldDB" id="J0PYE1"/>
<dbReference type="eggNOG" id="COG1391">
    <property type="taxonomic scope" value="Bacteria"/>
</dbReference>
<dbReference type="Gene3D" id="3.30.460.10">
    <property type="entry name" value="Beta Polymerase, domain 2"/>
    <property type="match status" value="1"/>
</dbReference>
<dbReference type="Proteomes" id="UP000008761">
    <property type="component" value="Unassembled WGS sequence"/>
</dbReference>
<protein>
    <submittedName>
        <fullName evidence="2">Glutamate-ammonia-ligase adenylyltransferase</fullName>
    </submittedName>
</protein>
<dbReference type="Pfam" id="PF03710">
    <property type="entry name" value="GlnE"/>
    <property type="match status" value="1"/>
</dbReference>
<evidence type="ECO:0000313" key="2">
    <source>
        <dbReference type="EMBL" id="EJF75249.1"/>
    </source>
</evidence>
<dbReference type="PANTHER" id="PTHR30621:SF0">
    <property type="entry name" value="BIFUNCTIONAL GLUTAMINE SYNTHETASE ADENYLYLTRANSFERASE_ADENYLYL-REMOVING ENZYME"/>
    <property type="match status" value="1"/>
</dbReference>
<accession>J0PYE1</accession>